<dbReference type="SUPFAM" id="SSF53448">
    <property type="entry name" value="Nucleotide-diphospho-sugar transferases"/>
    <property type="match status" value="1"/>
</dbReference>
<name>A0A558DAX8_9GAMM</name>
<dbReference type="PANTHER" id="PTHR43584:SF8">
    <property type="entry name" value="N-ACETYLMURAMATE ALPHA-1-PHOSPHATE URIDYLYLTRANSFERASE"/>
    <property type="match status" value="1"/>
</dbReference>
<dbReference type="GO" id="GO:0016779">
    <property type="term" value="F:nucleotidyltransferase activity"/>
    <property type="evidence" value="ECO:0007669"/>
    <property type="project" value="UniProtKB-KW"/>
</dbReference>
<keyword evidence="1 4" id="KW-0808">Transferase</keyword>
<dbReference type="InterPro" id="IPR029044">
    <property type="entry name" value="Nucleotide-diphossugar_trans"/>
</dbReference>
<dbReference type="CDD" id="cd06422">
    <property type="entry name" value="NTP_transferase_like_1"/>
    <property type="match status" value="1"/>
</dbReference>
<comment type="caution">
    <text evidence="4">The sequence shown here is derived from an EMBL/GenBank/DDBJ whole genome shotgun (WGS) entry which is preliminary data.</text>
</comment>
<dbReference type="PANTHER" id="PTHR43584">
    <property type="entry name" value="NUCLEOTIDYL TRANSFERASE"/>
    <property type="match status" value="1"/>
</dbReference>
<gene>
    <name evidence="4" type="ORF">FHK82_05245</name>
</gene>
<sequence length="221" mass="23537">MILAAGRGERMRPLTDTTPKPLLQVAGKPLIQYHVEALVRAGIKQLVVNHAHLGEQIIDFLGTGERWGVSISYSAEPPGALETGGGIHQALPLLGGAPFWVVNGDVWTDYAFAPYTLSAGTLAHLVMVDNPTQHPAGDFVLNADGLLSADAGQRFTYSGIGLYRPELFSGCSAGIFPLAPLLREAMARGRVSGEYYAGGWMDIGTPERLAALDAELRGRDA</sequence>
<reference evidence="4 5" key="1">
    <citation type="submission" date="2019-07" db="EMBL/GenBank/DDBJ databases">
        <title>The pathways for chlorine oxyanion respiration interact through the shared metabolite chlorate.</title>
        <authorList>
            <person name="Barnum T.P."/>
            <person name="Cheng Y."/>
            <person name="Hill K.A."/>
            <person name="Lucas L.N."/>
            <person name="Carlson H.K."/>
            <person name="Coates J.D."/>
        </authorList>
    </citation>
    <scope>NUCLEOTIDE SEQUENCE [LARGE SCALE GENOMIC DNA]</scope>
    <source>
        <strain evidence="4">BK-3</strain>
    </source>
</reference>
<dbReference type="NCBIfam" id="NF045761">
    <property type="entry name" value="NAMPUrTaseMurU"/>
    <property type="match status" value="1"/>
</dbReference>
<keyword evidence="2" id="KW-0548">Nucleotidyltransferase</keyword>
<accession>A0A558DAX8</accession>
<dbReference type="EMBL" id="VMRY01000010">
    <property type="protein sequence ID" value="TVT58149.1"/>
    <property type="molecule type" value="Genomic_DNA"/>
</dbReference>
<dbReference type="InterPro" id="IPR005835">
    <property type="entry name" value="NTP_transferase_dom"/>
</dbReference>
<dbReference type="Pfam" id="PF00483">
    <property type="entry name" value="NTP_transferase"/>
    <property type="match status" value="1"/>
</dbReference>
<dbReference type="InterPro" id="IPR050065">
    <property type="entry name" value="GlmU-like"/>
</dbReference>
<dbReference type="Proteomes" id="UP000317355">
    <property type="component" value="Unassembled WGS sequence"/>
</dbReference>
<evidence type="ECO:0000313" key="5">
    <source>
        <dbReference type="Proteomes" id="UP000317355"/>
    </source>
</evidence>
<evidence type="ECO:0000256" key="2">
    <source>
        <dbReference type="ARBA" id="ARBA00022695"/>
    </source>
</evidence>
<proteinExistence type="predicted"/>
<dbReference type="InterPro" id="IPR054790">
    <property type="entry name" value="MurU"/>
</dbReference>
<dbReference type="Gene3D" id="3.90.550.10">
    <property type="entry name" value="Spore Coat Polysaccharide Biosynthesis Protein SpsA, Chain A"/>
    <property type="match status" value="1"/>
</dbReference>
<evidence type="ECO:0000313" key="4">
    <source>
        <dbReference type="EMBL" id="TVT58149.1"/>
    </source>
</evidence>
<protein>
    <submittedName>
        <fullName evidence="4">Nucleotidyltransferase family protein</fullName>
    </submittedName>
</protein>
<dbReference type="AlphaFoldDB" id="A0A558DAX8"/>
<feature type="domain" description="Nucleotidyl transferase" evidence="3">
    <location>
        <begin position="1"/>
        <end position="119"/>
    </location>
</feature>
<evidence type="ECO:0000259" key="3">
    <source>
        <dbReference type="Pfam" id="PF00483"/>
    </source>
</evidence>
<organism evidence="4 5">
    <name type="scientific">Sedimenticola thiotaurini</name>
    <dbReference type="NCBI Taxonomy" id="1543721"/>
    <lineage>
        <taxon>Bacteria</taxon>
        <taxon>Pseudomonadati</taxon>
        <taxon>Pseudomonadota</taxon>
        <taxon>Gammaproteobacteria</taxon>
        <taxon>Chromatiales</taxon>
        <taxon>Sedimenticolaceae</taxon>
        <taxon>Sedimenticola</taxon>
    </lineage>
</organism>
<evidence type="ECO:0000256" key="1">
    <source>
        <dbReference type="ARBA" id="ARBA00022679"/>
    </source>
</evidence>